<protein>
    <submittedName>
        <fullName evidence="3">Putative F-box domain-containing protein</fullName>
    </submittedName>
</protein>
<dbReference type="InterPro" id="IPR036047">
    <property type="entry name" value="F-box-like_dom_sf"/>
</dbReference>
<evidence type="ECO:0000259" key="1">
    <source>
        <dbReference type="Pfam" id="PF00646"/>
    </source>
</evidence>
<dbReference type="Proteomes" id="UP000265566">
    <property type="component" value="Chromosome 3"/>
</dbReference>
<dbReference type="InterPro" id="IPR001810">
    <property type="entry name" value="F-box_dom"/>
</dbReference>
<dbReference type="Pfam" id="PF03478">
    <property type="entry name" value="Beta-prop_KIB1-4"/>
    <property type="match status" value="1"/>
</dbReference>
<dbReference type="PANTHER" id="PTHR47123:SF15">
    <property type="entry name" value="F-BOX PROTEIN SKIP23"/>
    <property type="match status" value="1"/>
</dbReference>
<evidence type="ECO:0000313" key="3">
    <source>
        <dbReference type="EMBL" id="RHN66229.1"/>
    </source>
</evidence>
<proteinExistence type="predicted"/>
<dbReference type="EMBL" id="PSQE01000003">
    <property type="protein sequence ID" value="RHN66229.1"/>
    <property type="molecule type" value="Genomic_DNA"/>
</dbReference>
<reference evidence="3" key="1">
    <citation type="journal article" date="2018" name="Nat. Plants">
        <title>Whole-genome landscape of Medicago truncatula symbiotic genes.</title>
        <authorList>
            <person name="Pecrix Y."/>
            <person name="Gamas P."/>
            <person name="Carrere S."/>
        </authorList>
    </citation>
    <scope>NUCLEOTIDE SEQUENCE</scope>
    <source>
        <tissue evidence="3">Leaves</tissue>
    </source>
</reference>
<organism evidence="3">
    <name type="scientific">Medicago truncatula</name>
    <name type="common">Barrel medic</name>
    <name type="synonym">Medicago tribuloides</name>
    <dbReference type="NCBI Taxonomy" id="3880"/>
    <lineage>
        <taxon>Eukaryota</taxon>
        <taxon>Viridiplantae</taxon>
        <taxon>Streptophyta</taxon>
        <taxon>Embryophyta</taxon>
        <taxon>Tracheophyta</taxon>
        <taxon>Spermatophyta</taxon>
        <taxon>Magnoliopsida</taxon>
        <taxon>eudicotyledons</taxon>
        <taxon>Gunneridae</taxon>
        <taxon>Pentapetalae</taxon>
        <taxon>rosids</taxon>
        <taxon>fabids</taxon>
        <taxon>Fabales</taxon>
        <taxon>Fabaceae</taxon>
        <taxon>Papilionoideae</taxon>
        <taxon>50 kb inversion clade</taxon>
        <taxon>NPAAA clade</taxon>
        <taxon>Hologalegina</taxon>
        <taxon>IRL clade</taxon>
        <taxon>Trifolieae</taxon>
        <taxon>Medicago</taxon>
    </lineage>
</organism>
<name>A0A396IKV7_MEDTR</name>
<dbReference type="PANTHER" id="PTHR47123">
    <property type="entry name" value="F-BOX PROTEIN SKIP23"/>
    <property type="match status" value="1"/>
</dbReference>
<dbReference type="InterPro" id="IPR051304">
    <property type="entry name" value="SCF_F-box_domain"/>
</dbReference>
<feature type="domain" description="KIB1-4 beta-propeller" evidence="2">
    <location>
        <begin position="97"/>
        <end position="364"/>
    </location>
</feature>
<accession>A0A396IKV7</accession>
<feature type="domain" description="F-box" evidence="1">
    <location>
        <begin position="18"/>
        <end position="51"/>
    </location>
</feature>
<dbReference type="InterPro" id="IPR005174">
    <property type="entry name" value="KIB1-4_b-propeller"/>
</dbReference>
<dbReference type="SUPFAM" id="SSF81383">
    <property type="entry name" value="F-box domain"/>
    <property type="match status" value="1"/>
</dbReference>
<dbReference type="Pfam" id="PF00646">
    <property type="entry name" value="F-box"/>
    <property type="match status" value="1"/>
</dbReference>
<dbReference type="Gramene" id="rna14172">
    <property type="protein sequence ID" value="RHN66229.1"/>
    <property type="gene ID" value="gene14172"/>
</dbReference>
<gene>
    <name evidence="3" type="ORF">MtrunA17_Chr3g0088601</name>
</gene>
<sequence>MIYFHTAVATSSMASVDWSELPKDIIFLISQRLDVELDLIRFRSVCSTWRSSPIPNDHNILPFQFPLLKYVPTPDSISNNNEIIDNIENTSTSFGHLSKRSFFLVKPPQEQQQQETLIRRRPWLIRITQNSSGKTQLLKPPFLSLTSTAFSHLPNVVDFTKFSPQHLATDFIIDKDDLTFQNQHSSYLYPQKILAVTCPEKKPLVLGTLSYCSSKRVLFHDRDKRWTPVSNLSTAHGDICLFKGRFYVVDQSGQTVTVGPDSSTELAAQPLYRRCVRGENRKLLVENEGELLLLDIHQTFFQFSIKFFKLDEMEKKWVKLKKLGGRVLFVGSGCSFSASGWDLCLPKGNCVIFIDTSVLSSDNMAGGNRVFHLDRGQLSHVSEYPECENLFLPPEWILKI</sequence>
<evidence type="ECO:0000259" key="2">
    <source>
        <dbReference type="Pfam" id="PF03478"/>
    </source>
</evidence>
<dbReference type="AlphaFoldDB" id="A0A396IKV7"/>
<comment type="caution">
    <text evidence="3">The sequence shown here is derived from an EMBL/GenBank/DDBJ whole genome shotgun (WGS) entry which is preliminary data.</text>
</comment>
<dbReference type="Gene3D" id="1.20.1280.50">
    <property type="match status" value="1"/>
</dbReference>